<organism evidence="1 2">
    <name type="scientific">Suricata suricatta</name>
    <name type="common">Meerkat</name>
    <dbReference type="NCBI Taxonomy" id="37032"/>
    <lineage>
        <taxon>Eukaryota</taxon>
        <taxon>Metazoa</taxon>
        <taxon>Chordata</taxon>
        <taxon>Craniata</taxon>
        <taxon>Vertebrata</taxon>
        <taxon>Euteleostomi</taxon>
        <taxon>Mammalia</taxon>
        <taxon>Eutheria</taxon>
        <taxon>Laurasiatheria</taxon>
        <taxon>Carnivora</taxon>
        <taxon>Feliformia</taxon>
        <taxon>Herpestidae</taxon>
        <taxon>Suricata</taxon>
    </lineage>
</organism>
<dbReference type="AlphaFoldDB" id="A0A673UT18"/>
<evidence type="ECO:0000313" key="2">
    <source>
        <dbReference type="Proteomes" id="UP000472268"/>
    </source>
</evidence>
<accession>A0A673UT18</accession>
<reference evidence="1 2" key="1">
    <citation type="submission" date="2019-05" db="EMBL/GenBank/DDBJ databases">
        <title>A Chromosome-scale Meerkat (S. suricatta) Genome Assembly.</title>
        <authorList>
            <person name="Dudchenko O."/>
            <person name="Lieberman Aiden E."/>
            <person name="Tung J."/>
            <person name="Barreiro L.B."/>
            <person name="Clutton-Brock T.H."/>
        </authorList>
    </citation>
    <scope>NUCLEOTIDE SEQUENCE [LARGE SCALE GENOMIC DNA]</scope>
</reference>
<name>A0A673UT18_SURSU</name>
<evidence type="ECO:0000313" key="1">
    <source>
        <dbReference type="Ensembl" id="ENSSSUP00005024486.1"/>
    </source>
</evidence>
<reference evidence="1" key="2">
    <citation type="submission" date="2025-08" db="UniProtKB">
        <authorList>
            <consortium name="Ensembl"/>
        </authorList>
    </citation>
    <scope>IDENTIFICATION</scope>
</reference>
<sequence>MLLTHSSSFITCVSSSQGFTCSEMEDMATSAGFLAFFDSCYARCSSLSLFVCSLSSSDPNRSMSLSSLLSAAPLPVVSSILAGFSACHKSGSYSFTC</sequence>
<dbReference type="Ensembl" id="ENSSSUT00005028033.1">
    <property type="protein sequence ID" value="ENSSSUP00005024486.1"/>
    <property type="gene ID" value="ENSSSUG00005015957.1"/>
</dbReference>
<reference evidence="1" key="3">
    <citation type="submission" date="2025-09" db="UniProtKB">
        <authorList>
            <consortium name="Ensembl"/>
        </authorList>
    </citation>
    <scope>IDENTIFICATION</scope>
</reference>
<protein>
    <submittedName>
        <fullName evidence="1">Uncharacterized protein</fullName>
    </submittedName>
</protein>
<dbReference type="Proteomes" id="UP000472268">
    <property type="component" value="Chromosome 8"/>
</dbReference>
<dbReference type="OMA" id="MEDMATS"/>
<keyword evidence="2" id="KW-1185">Reference proteome</keyword>
<proteinExistence type="predicted"/>